<dbReference type="OrthoDB" id="1828825at2"/>
<feature type="signal peptide" evidence="1">
    <location>
        <begin position="1"/>
        <end position="23"/>
    </location>
</feature>
<dbReference type="SUPFAM" id="SSF52266">
    <property type="entry name" value="SGNH hydrolase"/>
    <property type="match status" value="1"/>
</dbReference>
<organism evidence="3 4">
    <name type="scientific">Zemynaea arenosa</name>
    <dbReference type="NCBI Taxonomy" id="2561931"/>
    <lineage>
        <taxon>Bacteria</taxon>
        <taxon>Pseudomonadati</taxon>
        <taxon>Pseudomonadota</taxon>
        <taxon>Betaproteobacteria</taxon>
        <taxon>Burkholderiales</taxon>
        <taxon>Oxalobacteraceae</taxon>
        <taxon>Telluria group</taxon>
        <taxon>Zemynaea</taxon>
    </lineage>
</organism>
<sequence>MSNFSAAAGLAAAALLTLAPAQAQWMPSWYASPQPAWDRSFVLPMNVPSELRDETVFERTRVSVGGPALRVVYSNRYGAQPLRIGGASVRVDGQTSVHRVLFGGRRAVEIAPGAEAVSDPVPVAVAPLASVWTAAWFPAATPVTTFHWGAQQTALVQDGDHTGQVPGRKAHAFGGRMFLSALLVSAPRKPVVVALGDSITDGNGSTPERDRRWPDQLADRLSPTGIPVINAGISGGQLLADGMGRSALARLEQDVLAQAGVKTAVILIGTNDIGWPGGPFAPKALPMTLERLVEGYQQLVALLRSHGVRVVLGTVPPFEHALAGTPLEGHYSVSKDQVRKALNDWIRTRGGADAVADFDALLRDPSHPARLLPKYDSGDHLHPGDAGYAAMARLLDDRLLFGGPAGTE</sequence>
<dbReference type="InterPro" id="IPR036514">
    <property type="entry name" value="SGNH_hydro_sf"/>
</dbReference>
<protein>
    <submittedName>
        <fullName evidence="3">SGNH/GDSL hydrolase family protein</fullName>
    </submittedName>
</protein>
<keyword evidence="1" id="KW-0732">Signal</keyword>
<dbReference type="InterPro" id="IPR053140">
    <property type="entry name" value="GDSL_Rv0518-like"/>
</dbReference>
<evidence type="ECO:0000313" key="3">
    <source>
        <dbReference type="EMBL" id="TFW23168.1"/>
    </source>
</evidence>
<dbReference type="Gene3D" id="3.40.50.1110">
    <property type="entry name" value="SGNH hydrolase"/>
    <property type="match status" value="1"/>
</dbReference>
<name>A0A4Y9SM23_9BURK</name>
<proteinExistence type="predicted"/>
<dbReference type="PANTHER" id="PTHR43784">
    <property type="entry name" value="GDSL-LIKE LIPASE/ACYLHYDROLASE, PUTATIVE (AFU_ORTHOLOGUE AFUA_2G00820)-RELATED"/>
    <property type="match status" value="1"/>
</dbReference>
<dbReference type="EMBL" id="SPVF01000099">
    <property type="protein sequence ID" value="TFW23168.1"/>
    <property type="molecule type" value="Genomic_DNA"/>
</dbReference>
<gene>
    <name evidence="3" type="ORF">E4L96_07155</name>
</gene>
<dbReference type="RefSeq" id="WP_135206523.1">
    <property type="nucleotide sequence ID" value="NZ_SPVF01000099.1"/>
</dbReference>
<evidence type="ECO:0000256" key="1">
    <source>
        <dbReference type="SAM" id="SignalP"/>
    </source>
</evidence>
<reference evidence="3 4" key="1">
    <citation type="submission" date="2019-03" db="EMBL/GenBank/DDBJ databases">
        <title>Draft Genome Sequence of Massilia arenosa sp. nov., a Novel Massilia Species Isolated from a Sandy-loam Maize Soil.</title>
        <authorList>
            <person name="Raths R."/>
            <person name="Peta V."/>
            <person name="Bucking H."/>
        </authorList>
    </citation>
    <scope>NUCLEOTIDE SEQUENCE [LARGE SCALE GENOMIC DNA]</scope>
    <source>
        <strain evidence="3 4">MC02</strain>
    </source>
</reference>
<feature type="domain" description="SGNH hydrolase-type esterase" evidence="2">
    <location>
        <begin position="194"/>
        <end position="390"/>
    </location>
</feature>
<dbReference type="PANTHER" id="PTHR43784:SF2">
    <property type="entry name" value="GDSL-LIKE LIPASE_ACYLHYDROLASE, PUTATIVE (AFU_ORTHOLOGUE AFUA_2G00820)-RELATED"/>
    <property type="match status" value="1"/>
</dbReference>
<comment type="caution">
    <text evidence="3">The sequence shown here is derived from an EMBL/GenBank/DDBJ whole genome shotgun (WGS) entry which is preliminary data.</text>
</comment>
<feature type="chain" id="PRO_5021261980" evidence="1">
    <location>
        <begin position="24"/>
        <end position="408"/>
    </location>
</feature>
<evidence type="ECO:0000313" key="4">
    <source>
        <dbReference type="Proteomes" id="UP000298438"/>
    </source>
</evidence>
<evidence type="ECO:0000259" key="2">
    <source>
        <dbReference type="Pfam" id="PF13472"/>
    </source>
</evidence>
<keyword evidence="4" id="KW-1185">Reference proteome</keyword>
<dbReference type="Proteomes" id="UP000298438">
    <property type="component" value="Unassembled WGS sequence"/>
</dbReference>
<keyword evidence="3" id="KW-0378">Hydrolase</keyword>
<dbReference type="CDD" id="cd01830">
    <property type="entry name" value="XynE_like"/>
    <property type="match status" value="1"/>
</dbReference>
<dbReference type="Pfam" id="PF13472">
    <property type="entry name" value="Lipase_GDSL_2"/>
    <property type="match status" value="1"/>
</dbReference>
<accession>A0A4Y9SM23</accession>
<dbReference type="GO" id="GO:0016788">
    <property type="term" value="F:hydrolase activity, acting on ester bonds"/>
    <property type="evidence" value="ECO:0007669"/>
    <property type="project" value="UniProtKB-ARBA"/>
</dbReference>
<dbReference type="InterPro" id="IPR013830">
    <property type="entry name" value="SGNH_hydro"/>
</dbReference>
<dbReference type="AlphaFoldDB" id="A0A4Y9SM23"/>